<dbReference type="EnsemblMetazoa" id="XM_019915156.1">
    <property type="protein sequence ID" value="XP_019770715.1"/>
    <property type="gene ID" value="LOC109544805"/>
</dbReference>
<feature type="chain" id="PRO_5043311022" description="EGF-like domain-containing protein" evidence="2">
    <location>
        <begin position="22"/>
        <end position="126"/>
    </location>
</feature>
<keyword evidence="2" id="KW-0732">Signal</keyword>
<dbReference type="Gene3D" id="2.10.25.10">
    <property type="entry name" value="Laminin"/>
    <property type="match status" value="1"/>
</dbReference>
<sequence length="126" mass="13908">MFVNNLLVSAIFLLGINYCLTCETGQTKQGCLIRDRVCSCGYGCISDYRYDNMQECQAALKGKKKDICKTNNPCLHGGTCIQISQQPGYKCRCEGTGFFGMRCHRACPIPGAGRVGNIFPYECIVI</sequence>
<dbReference type="SMART" id="SM00181">
    <property type="entry name" value="EGF"/>
    <property type="match status" value="1"/>
</dbReference>
<dbReference type="Proteomes" id="UP000019118">
    <property type="component" value="Unassembled WGS sequence"/>
</dbReference>
<dbReference type="Pfam" id="PF00008">
    <property type="entry name" value="EGF"/>
    <property type="match status" value="1"/>
</dbReference>
<evidence type="ECO:0000256" key="2">
    <source>
        <dbReference type="SAM" id="SignalP"/>
    </source>
</evidence>
<dbReference type="SUPFAM" id="SSF57196">
    <property type="entry name" value="EGF/Laminin"/>
    <property type="match status" value="1"/>
</dbReference>
<proteinExistence type="predicted"/>
<dbReference type="PROSITE" id="PS50026">
    <property type="entry name" value="EGF_3"/>
    <property type="match status" value="1"/>
</dbReference>
<feature type="signal peptide" evidence="2">
    <location>
        <begin position="1"/>
        <end position="21"/>
    </location>
</feature>
<evidence type="ECO:0000313" key="5">
    <source>
        <dbReference type="Proteomes" id="UP000019118"/>
    </source>
</evidence>
<name>A0AAR5QBY3_DENPD</name>
<dbReference type="InterPro" id="IPR000742">
    <property type="entry name" value="EGF"/>
</dbReference>
<dbReference type="AlphaFoldDB" id="A0AAR5QBY3"/>
<evidence type="ECO:0000259" key="3">
    <source>
        <dbReference type="PROSITE" id="PS50026"/>
    </source>
</evidence>
<evidence type="ECO:0000313" key="4">
    <source>
        <dbReference type="EnsemblMetazoa" id="XP_019770715.1"/>
    </source>
</evidence>
<keyword evidence="1" id="KW-0245">EGF-like domain</keyword>
<feature type="disulfide bond" evidence="1">
    <location>
        <begin position="74"/>
        <end position="91"/>
    </location>
</feature>
<organism evidence="4 5">
    <name type="scientific">Dendroctonus ponderosae</name>
    <name type="common">Mountain pine beetle</name>
    <dbReference type="NCBI Taxonomy" id="77166"/>
    <lineage>
        <taxon>Eukaryota</taxon>
        <taxon>Metazoa</taxon>
        <taxon>Ecdysozoa</taxon>
        <taxon>Arthropoda</taxon>
        <taxon>Hexapoda</taxon>
        <taxon>Insecta</taxon>
        <taxon>Pterygota</taxon>
        <taxon>Neoptera</taxon>
        <taxon>Endopterygota</taxon>
        <taxon>Coleoptera</taxon>
        <taxon>Polyphaga</taxon>
        <taxon>Cucujiformia</taxon>
        <taxon>Curculionidae</taxon>
        <taxon>Scolytinae</taxon>
        <taxon>Dendroctonus</taxon>
    </lineage>
</organism>
<keyword evidence="5" id="KW-1185">Reference proteome</keyword>
<reference evidence="4" key="2">
    <citation type="submission" date="2024-08" db="UniProtKB">
        <authorList>
            <consortium name="EnsemblMetazoa"/>
        </authorList>
    </citation>
    <scope>IDENTIFICATION</scope>
</reference>
<evidence type="ECO:0000256" key="1">
    <source>
        <dbReference type="PROSITE-ProRule" id="PRU00076"/>
    </source>
</evidence>
<protein>
    <recommendedName>
        <fullName evidence="3">EGF-like domain-containing protein</fullName>
    </recommendedName>
</protein>
<accession>A0AAR5QBY3</accession>
<feature type="domain" description="EGF-like" evidence="3">
    <location>
        <begin position="64"/>
        <end position="104"/>
    </location>
</feature>
<comment type="caution">
    <text evidence="1">Lacks conserved residue(s) required for the propagation of feature annotation.</text>
</comment>
<keyword evidence="1" id="KW-1015">Disulfide bond</keyword>
<reference evidence="5" key="1">
    <citation type="journal article" date="2013" name="Genome Biol.">
        <title>Draft genome of the mountain pine beetle, Dendroctonus ponderosae Hopkins, a major forest pest.</title>
        <authorList>
            <person name="Keeling C.I."/>
            <person name="Yuen M.M."/>
            <person name="Liao N.Y."/>
            <person name="Docking T.R."/>
            <person name="Chan S.K."/>
            <person name="Taylor G.A."/>
            <person name="Palmquist D.L."/>
            <person name="Jackman S.D."/>
            <person name="Nguyen A."/>
            <person name="Li M."/>
            <person name="Henderson H."/>
            <person name="Janes J.K."/>
            <person name="Zhao Y."/>
            <person name="Pandoh P."/>
            <person name="Moore R."/>
            <person name="Sperling F.A."/>
            <person name="Huber D.P."/>
            <person name="Birol I."/>
            <person name="Jones S.J."/>
            <person name="Bohlmann J."/>
        </authorList>
    </citation>
    <scope>NUCLEOTIDE SEQUENCE</scope>
</reference>